<evidence type="ECO:0000313" key="1">
    <source>
        <dbReference type="EMBL" id="OEH93239.1"/>
    </source>
</evidence>
<gene>
    <name evidence="1" type="ORF">BFG57_12615</name>
</gene>
<name>A0A1E5LGN4_9BACI</name>
<evidence type="ECO:0008006" key="3">
    <source>
        <dbReference type="Google" id="ProtNLM"/>
    </source>
</evidence>
<dbReference type="STRING" id="1305675.BFG57_12615"/>
<sequence>MSNEKQQIDVRLVTEIRDAGRHETIVIESSGMKYKKNDSLFLSFEENLEGIDKVKTIMKLTENELFIMRSGGVTMRQNFRVGELLAGSYQSPYGTMAMETKTERIHYQFNDKKREGKLDLAYRLKMQAEEAGRYRLTLTYKEV</sequence>
<dbReference type="SUPFAM" id="SSF50814">
    <property type="entry name" value="Lipocalins"/>
    <property type="match status" value="1"/>
</dbReference>
<dbReference type="InterPro" id="IPR012674">
    <property type="entry name" value="Calycin"/>
</dbReference>
<comment type="caution">
    <text evidence="1">The sequence shown here is derived from an EMBL/GenBank/DDBJ whole genome shotgun (WGS) entry which is preliminary data.</text>
</comment>
<dbReference type="Pfam" id="PF09148">
    <property type="entry name" value="DUF1934"/>
    <property type="match status" value="1"/>
</dbReference>
<dbReference type="EMBL" id="MJEH01000014">
    <property type="protein sequence ID" value="OEH93239.1"/>
    <property type="molecule type" value="Genomic_DNA"/>
</dbReference>
<organism evidence="1 2">
    <name type="scientific">Bacillus solimangrovi</name>
    <dbReference type="NCBI Taxonomy" id="1305675"/>
    <lineage>
        <taxon>Bacteria</taxon>
        <taxon>Bacillati</taxon>
        <taxon>Bacillota</taxon>
        <taxon>Bacilli</taxon>
        <taxon>Bacillales</taxon>
        <taxon>Bacillaceae</taxon>
        <taxon>Bacillus</taxon>
    </lineage>
</organism>
<dbReference type="OrthoDB" id="2352933at2"/>
<keyword evidence="2" id="KW-1185">Reference proteome</keyword>
<accession>A0A1E5LGN4</accession>
<dbReference type="RefSeq" id="WP_069716704.1">
    <property type="nucleotide sequence ID" value="NZ_MJEH01000014.1"/>
</dbReference>
<reference evidence="1 2" key="1">
    <citation type="submission" date="2016-08" db="EMBL/GenBank/DDBJ databases">
        <title>Genome of Bacillus solimangrovi GH2-4.</title>
        <authorList>
            <person name="Lim S."/>
            <person name="Kim B.-C."/>
        </authorList>
    </citation>
    <scope>NUCLEOTIDE SEQUENCE [LARGE SCALE GENOMIC DNA]</scope>
    <source>
        <strain evidence="1 2">GH2-4</strain>
    </source>
</reference>
<dbReference type="AlphaFoldDB" id="A0A1E5LGN4"/>
<dbReference type="InterPro" id="IPR015231">
    <property type="entry name" value="DUF1934"/>
</dbReference>
<protein>
    <recommendedName>
        <fullName evidence="3">DUF1934 domain-containing protein</fullName>
    </recommendedName>
</protein>
<proteinExistence type="predicted"/>
<dbReference type="Gene3D" id="2.40.128.20">
    <property type="match status" value="1"/>
</dbReference>
<evidence type="ECO:0000313" key="2">
    <source>
        <dbReference type="Proteomes" id="UP000095209"/>
    </source>
</evidence>
<dbReference type="Proteomes" id="UP000095209">
    <property type="component" value="Unassembled WGS sequence"/>
</dbReference>